<reference evidence="2" key="1">
    <citation type="journal article" date="2020" name="Nat. Commun.">
        <title>Genome sequence of the cluster root forming white lupin.</title>
        <authorList>
            <person name="Hufnagel B."/>
            <person name="Marques A."/>
            <person name="Soriano A."/>
            <person name="Marques L."/>
            <person name="Divol F."/>
            <person name="Doumas P."/>
            <person name="Sallet E."/>
            <person name="Mancinotti D."/>
            <person name="Carrere S."/>
            <person name="Marande W."/>
            <person name="Arribat S."/>
            <person name="Keller J."/>
            <person name="Huneau C."/>
            <person name="Blein T."/>
            <person name="Aime D."/>
            <person name="Laguerre M."/>
            <person name="Taylor J."/>
            <person name="Schubert V."/>
            <person name="Nelson M."/>
            <person name="Geu-Flores F."/>
            <person name="Crespi M."/>
            <person name="Gallardo-Guerrero K."/>
            <person name="Delaux P.-M."/>
            <person name="Salse J."/>
            <person name="Berges H."/>
            <person name="Guyot R."/>
            <person name="Gouzy J."/>
            <person name="Peret B."/>
        </authorList>
    </citation>
    <scope>NUCLEOTIDE SEQUENCE [LARGE SCALE GENOMIC DNA]</scope>
    <source>
        <strain evidence="2">cv. Amiga</strain>
    </source>
</reference>
<gene>
    <name evidence="1" type="ORF">Lalb_Chr01g0012911</name>
</gene>
<dbReference type="AlphaFoldDB" id="A0A6A4R352"/>
<proteinExistence type="predicted"/>
<dbReference type="Proteomes" id="UP000447434">
    <property type="component" value="Chromosome 1"/>
</dbReference>
<evidence type="ECO:0000313" key="1">
    <source>
        <dbReference type="EMBL" id="KAE9621365.1"/>
    </source>
</evidence>
<protein>
    <submittedName>
        <fullName evidence="1">Uncharacterized protein</fullName>
    </submittedName>
</protein>
<organism evidence="1 2">
    <name type="scientific">Lupinus albus</name>
    <name type="common">White lupine</name>
    <name type="synonym">Lupinus termis</name>
    <dbReference type="NCBI Taxonomy" id="3870"/>
    <lineage>
        <taxon>Eukaryota</taxon>
        <taxon>Viridiplantae</taxon>
        <taxon>Streptophyta</taxon>
        <taxon>Embryophyta</taxon>
        <taxon>Tracheophyta</taxon>
        <taxon>Spermatophyta</taxon>
        <taxon>Magnoliopsida</taxon>
        <taxon>eudicotyledons</taxon>
        <taxon>Gunneridae</taxon>
        <taxon>Pentapetalae</taxon>
        <taxon>rosids</taxon>
        <taxon>fabids</taxon>
        <taxon>Fabales</taxon>
        <taxon>Fabaceae</taxon>
        <taxon>Papilionoideae</taxon>
        <taxon>50 kb inversion clade</taxon>
        <taxon>genistoids sensu lato</taxon>
        <taxon>core genistoids</taxon>
        <taxon>Genisteae</taxon>
        <taxon>Lupinus</taxon>
    </lineage>
</organism>
<keyword evidence="2" id="KW-1185">Reference proteome</keyword>
<accession>A0A6A4R352</accession>
<dbReference type="EMBL" id="WOCE01000001">
    <property type="protein sequence ID" value="KAE9621365.1"/>
    <property type="molecule type" value="Genomic_DNA"/>
</dbReference>
<evidence type="ECO:0000313" key="2">
    <source>
        <dbReference type="Proteomes" id="UP000447434"/>
    </source>
</evidence>
<sequence>MRESWGLSRIYGMRDWCRIVRMRHLFFYIRQGRADTVFTERRDGDY</sequence>
<comment type="caution">
    <text evidence="1">The sequence shown here is derived from an EMBL/GenBank/DDBJ whole genome shotgun (WGS) entry which is preliminary data.</text>
</comment>
<name>A0A6A4R352_LUPAL</name>